<evidence type="ECO:0000256" key="1">
    <source>
        <dbReference type="ARBA" id="ARBA00022679"/>
    </source>
</evidence>
<dbReference type="InterPro" id="IPR013216">
    <property type="entry name" value="Methyltransf_11"/>
</dbReference>
<name>A0A2T0M0H3_9PSEU</name>
<accession>A0A2T0M0H3</accession>
<dbReference type="AlphaFoldDB" id="A0A2T0M0H3"/>
<dbReference type="Proteomes" id="UP000238362">
    <property type="component" value="Unassembled WGS sequence"/>
</dbReference>
<evidence type="ECO:0000313" key="3">
    <source>
        <dbReference type="EMBL" id="PRX50106.1"/>
    </source>
</evidence>
<dbReference type="Gene3D" id="3.40.50.150">
    <property type="entry name" value="Vaccinia Virus protein VP39"/>
    <property type="match status" value="1"/>
</dbReference>
<dbReference type="PANTHER" id="PTHR43861:SF3">
    <property type="entry name" value="PUTATIVE (AFU_ORTHOLOGUE AFUA_2G14390)-RELATED"/>
    <property type="match status" value="1"/>
</dbReference>
<protein>
    <submittedName>
        <fullName evidence="3">Methyltransferase family protein</fullName>
    </submittedName>
</protein>
<evidence type="ECO:0000313" key="4">
    <source>
        <dbReference type="Proteomes" id="UP000238362"/>
    </source>
</evidence>
<keyword evidence="3" id="KW-0489">Methyltransferase</keyword>
<dbReference type="CDD" id="cd02440">
    <property type="entry name" value="AdoMet_MTases"/>
    <property type="match status" value="1"/>
</dbReference>
<sequence>MNKGSRTISQYGEIVFTSSELERDRLVSLASIFDSTTIDCLRAIGVAPGWRCLEIGPGAGTMASWLAERVYPGDVIAADRDTTAFESPPRSNLTVTIADVTDGAAMARLGSFDLVYARFVLMHLNERRQALGNMIKSLRPGGWLLIEDLTDLPARSPLTTEGMAWLWNSLGRAIGTDADWGRALPDPLSEHGLVDTDVAVDVPVVRGAGPFARFLSTTFGSTLNQLENAEVSESVERFLRSLDDPEYIDWPLALVSAWGRRPT</sequence>
<evidence type="ECO:0000259" key="2">
    <source>
        <dbReference type="Pfam" id="PF08241"/>
    </source>
</evidence>
<organism evidence="3 4">
    <name type="scientific">Prauserella shujinwangii</name>
    <dbReference type="NCBI Taxonomy" id="1453103"/>
    <lineage>
        <taxon>Bacteria</taxon>
        <taxon>Bacillati</taxon>
        <taxon>Actinomycetota</taxon>
        <taxon>Actinomycetes</taxon>
        <taxon>Pseudonocardiales</taxon>
        <taxon>Pseudonocardiaceae</taxon>
        <taxon>Prauserella</taxon>
    </lineage>
</organism>
<keyword evidence="4" id="KW-1185">Reference proteome</keyword>
<dbReference type="EMBL" id="PVNH01000002">
    <property type="protein sequence ID" value="PRX50106.1"/>
    <property type="molecule type" value="Genomic_DNA"/>
</dbReference>
<dbReference type="GO" id="GO:0032259">
    <property type="term" value="P:methylation"/>
    <property type="evidence" value="ECO:0007669"/>
    <property type="project" value="UniProtKB-KW"/>
</dbReference>
<dbReference type="SUPFAM" id="SSF53335">
    <property type="entry name" value="S-adenosyl-L-methionine-dependent methyltransferases"/>
    <property type="match status" value="1"/>
</dbReference>
<dbReference type="InterPro" id="IPR029063">
    <property type="entry name" value="SAM-dependent_MTases_sf"/>
</dbReference>
<proteinExistence type="predicted"/>
<dbReference type="GO" id="GO:0008757">
    <property type="term" value="F:S-adenosylmethionine-dependent methyltransferase activity"/>
    <property type="evidence" value="ECO:0007669"/>
    <property type="project" value="InterPro"/>
</dbReference>
<dbReference type="Pfam" id="PF08241">
    <property type="entry name" value="Methyltransf_11"/>
    <property type="match status" value="1"/>
</dbReference>
<comment type="caution">
    <text evidence="3">The sequence shown here is derived from an EMBL/GenBank/DDBJ whole genome shotgun (WGS) entry which is preliminary data.</text>
</comment>
<reference evidence="3 4" key="1">
    <citation type="submission" date="2018-03" db="EMBL/GenBank/DDBJ databases">
        <title>Genomic Encyclopedia of Type Strains, Phase III (KMG-III): the genomes of soil and plant-associated and newly described type strains.</title>
        <authorList>
            <person name="Whitman W."/>
        </authorList>
    </citation>
    <scope>NUCLEOTIDE SEQUENCE [LARGE SCALE GENOMIC DNA]</scope>
    <source>
        <strain evidence="3 4">CGMCC 4.7125</strain>
    </source>
</reference>
<dbReference type="PANTHER" id="PTHR43861">
    <property type="entry name" value="TRANS-ACONITATE 2-METHYLTRANSFERASE-RELATED"/>
    <property type="match status" value="1"/>
</dbReference>
<feature type="domain" description="Methyltransferase type 11" evidence="2">
    <location>
        <begin position="53"/>
        <end position="146"/>
    </location>
</feature>
<gene>
    <name evidence="3" type="ORF">B0I33_102224</name>
</gene>
<keyword evidence="1 3" id="KW-0808">Transferase</keyword>